<evidence type="ECO:0000313" key="1">
    <source>
        <dbReference type="EMBL" id="KAK8930984.1"/>
    </source>
</evidence>
<dbReference type="AlphaFoldDB" id="A0AAP0G0Q4"/>
<evidence type="ECO:0000313" key="2">
    <source>
        <dbReference type="Proteomes" id="UP001418222"/>
    </source>
</evidence>
<accession>A0AAP0G0Q4</accession>
<organism evidence="1 2">
    <name type="scientific">Platanthera zijinensis</name>
    <dbReference type="NCBI Taxonomy" id="2320716"/>
    <lineage>
        <taxon>Eukaryota</taxon>
        <taxon>Viridiplantae</taxon>
        <taxon>Streptophyta</taxon>
        <taxon>Embryophyta</taxon>
        <taxon>Tracheophyta</taxon>
        <taxon>Spermatophyta</taxon>
        <taxon>Magnoliopsida</taxon>
        <taxon>Liliopsida</taxon>
        <taxon>Asparagales</taxon>
        <taxon>Orchidaceae</taxon>
        <taxon>Orchidoideae</taxon>
        <taxon>Orchideae</taxon>
        <taxon>Orchidinae</taxon>
        <taxon>Platanthera</taxon>
    </lineage>
</organism>
<protein>
    <submittedName>
        <fullName evidence="1">Uncharacterized protein</fullName>
    </submittedName>
</protein>
<name>A0AAP0G0Q4_9ASPA</name>
<sequence length="158" mass="17539">MKTEGRDPGVNLVLTGSLIFGNTTPYECADLEDHDLIDGFLDEPLIEPLDESPRLCENEIQVCDSFTNCFSHSQPATALNSLKRQSSIIARDNALRNIHSNLNHSYKDMQKIVIEQLNRPEKHYNDLKDLGSGTNAARSSVGLLLYVDSSQSLSVADF</sequence>
<gene>
    <name evidence="1" type="ORF">KSP39_PZI016664</name>
</gene>
<comment type="caution">
    <text evidence="1">The sequence shown here is derived from an EMBL/GenBank/DDBJ whole genome shotgun (WGS) entry which is preliminary data.</text>
</comment>
<proteinExistence type="predicted"/>
<reference evidence="1 2" key="1">
    <citation type="journal article" date="2022" name="Nat. Plants">
        <title>Genomes of leafy and leafless Platanthera orchids illuminate the evolution of mycoheterotrophy.</title>
        <authorList>
            <person name="Li M.H."/>
            <person name="Liu K.W."/>
            <person name="Li Z."/>
            <person name="Lu H.C."/>
            <person name="Ye Q.L."/>
            <person name="Zhang D."/>
            <person name="Wang J.Y."/>
            <person name="Li Y.F."/>
            <person name="Zhong Z.M."/>
            <person name="Liu X."/>
            <person name="Yu X."/>
            <person name="Liu D.K."/>
            <person name="Tu X.D."/>
            <person name="Liu B."/>
            <person name="Hao Y."/>
            <person name="Liao X.Y."/>
            <person name="Jiang Y.T."/>
            <person name="Sun W.H."/>
            <person name="Chen J."/>
            <person name="Chen Y.Q."/>
            <person name="Ai Y."/>
            <person name="Zhai J.W."/>
            <person name="Wu S.S."/>
            <person name="Zhou Z."/>
            <person name="Hsiao Y.Y."/>
            <person name="Wu W.L."/>
            <person name="Chen Y.Y."/>
            <person name="Lin Y.F."/>
            <person name="Hsu J.L."/>
            <person name="Li C.Y."/>
            <person name="Wang Z.W."/>
            <person name="Zhao X."/>
            <person name="Zhong W.Y."/>
            <person name="Ma X.K."/>
            <person name="Ma L."/>
            <person name="Huang J."/>
            <person name="Chen G.Z."/>
            <person name="Huang M.Z."/>
            <person name="Huang L."/>
            <person name="Peng D.H."/>
            <person name="Luo Y.B."/>
            <person name="Zou S.Q."/>
            <person name="Chen S.P."/>
            <person name="Lan S."/>
            <person name="Tsai W.C."/>
            <person name="Van de Peer Y."/>
            <person name="Liu Z.J."/>
        </authorList>
    </citation>
    <scope>NUCLEOTIDE SEQUENCE [LARGE SCALE GENOMIC DNA]</scope>
    <source>
        <strain evidence="1">Lor287</strain>
    </source>
</reference>
<keyword evidence="2" id="KW-1185">Reference proteome</keyword>
<dbReference type="Proteomes" id="UP001418222">
    <property type="component" value="Unassembled WGS sequence"/>
</dbReference>
<dbReference type="EMBL" id="JBBWWQ010000014">
    <property type="protein sequence ID" value="KAK8930984.1"/>
    <property type="molecule type" value="Genomic_DNA"/>
</dbReference>